<dbReference type="NCBIfam" id="TIGR00277">
    <property type="entry name" value="HDIG"/>
    <property type="match status" value="1"/>
</dbReference>
<keyword evidence="1" id="KW-0540">Nuclease</keyword>
<dbReference type="InterPro" id="IPR017705">
    <property type="entry name" value="Ribonuclease_Y"/>
</dbReference>
<organism evidence="7">
    <name type="scientific">hydrothermal vent metagenome</name>
    <dbReference type="NCBI Taxonomy" id="652676"/>
    <lineage>
        <taxon>unclassified sequences</taxon>
        <taxon>metagenomes</taxon>
        <taxon>ecological metagenomes</taxon>
    </lineage>
</organism>
<dbReference type="InterPro" id="IPR006674">
    <property type="entry name" value="HD_domain"/>
</dbReference>
<dbReference type="GO" id="GO:0016787">
    <property type="term" value="F:hydrolase activity"/>
    <property type="evidence" value="ECO:0007669"/>
    <property type="project" value="UniProtKB-KW"/>
</dbReference>
<dbReference type="CDD" id="cd00077">
    <property type="entry name" value="HDc"/>
    <property type="match status" value="1"/>
</dbReference>
<feature type="transmembrane region" description="Helical" evidence="5">
    <location>
        <begin position="12"/>
        <end position="32"/>
    </location>
</feature>
<evidence type="ECO:0000256" key="2">
    <source>
        <dbReference type="ARBA" id="ARBA00022759"/>
    </source>
</evidence>
<dbReference type="SUPFAM" id="SSF54791">
    <property type="entry name" value="Eukaryotic type KH-domain (KH-domain type I)"/>
    <property type="match status" value="1"/>
</dbReference>
<dbReference type="InterPro" id="IPR004087">
    <property type="entry name" value="KH_dom"/>
</dbReference>
<dbReference type="SMART" id="SM00471">
    <property type="entry name" value="HDc"/>
    <property type="match status" value="1"/>
</dbReference>
<dbReference type="Pfam" id="PF01966">
    <property type="entry name" value="HD"/>
    <property type="match status" value="1"/>
</dbReference>
<evidence type="ECO:0000256" key="4">
    <source>
        <dbReference type="ARBA" id="ARBA00022884"/>
    </source>
</evidence>
<dbReference type="InterPro" id="IPR006675">
    <property type="entry name" value="HDIG_dom"/>
</dbReference>
<dbReference type="CDD" id="cd22431">
    <property type="entry name" value="KH-I_RNaseY"/>
    <property type="match status" value="1"/>
</dbReference>
<keyword evidence="3" id="KW-0378">Hydrolase</keyword>
<dbReference type="PROSITE" id="PS51831">
    <property type="entry name" value="HD"/>
    <property type="match status" value="1"/>
</dbReference>
<proteinExistence type="inferred from homology"/>
<keyword evidence="4" id="KW-0694">RNA-binding</keyword>
<dbReference type="GO" id="GO:0016020">
    <property type="term" value="C:membrane"/>
    <property type="evidence" value="ECO:0007669"/>
    <property type="project" value="InterPro"/>
</dbReference>
<evidence type="ECO:0000313" key="7">
    <source>
        <dbReference type="EMBL" id="VAX37496.1"/>
    </source>
</evidence>
<dbReference type="PROSITE" id="PS50084">
    <property type="entry name" value="KH_TYPE_1"/>
    <property type="match status" value="1"/>
</dbReference>
<evidence type="ECO:0000256" key="3">
    <source>
        <dbReference type="ARBA" id="ARBA00022801"/>
    </source>
</evidence>
<dbReference type="PANTHER" id="PTHR12826">
    <property type="entry name" value="RIBONUCLEASE Y"/>
    <property type="match status" value="1"/>
</dbReference>
<dbReference type="EMBL" id="UOGJ01000129">
    <property type="protein sequence ID" value="VAX37496.1"/>
    <property type="molecule type" value="Genomic_DNA"/>
</dbReference>
<dbReference type="Pfam" id="PF12072">
    <property type="entry name" value="RNase_Y_N"/>
    <property type="match status" value="1"/>
</dbReference>
<gene>
    <name evidence="7" type="ORF">MNBD_UNCLBAC01-555</name>
</gene>
<dbReference type="InterPro" id="IPR022711">
    <property type="entry name" value="RNase_Y_N"/>
</dbReference>
<dbReference type="GO" id="GO:0003723">
    <property type="term" value="F:RNA binding"/>
    <property type="evidence" value="ECO:0007669"/>
    <property type="project" value="UniProtKB-KW"/>
</dbReference>
<dbReference type="SUPFAM" id="SSF109604">
    <property type="entry name" value="HD-domain/PDEase-like"/>
    <property type="match status" value="1"/>
</dbReference>
<sequence length="525" mass="58875">MMEEMSIYTQSITLSVAAIVVFFAGYLLRWFFAGKKLGEVEERAKALLANSEKEAANRKKEIELQGKDLIIGLRQDFEKETKARRDECLVIEKRLQQKEGNLDKRVDLLDQKEKDYTQRMMALQQGEETVKEQKEDLAKLVIEEKKRLQKISSMTEEEAKKLLLSRVDEDLLGEKALRIRKTEEEIKETADKKARTIISTSIQRCASEHTASSTVTVVMLPNDEMKGRIIGREGRNIRALEAAAGVDIIIDDTPEAVTISGFDMFKRETARIALENLISDGRIHPGRIEEVVEKAKKEMDTIIKEEGEKAAFDLGIHGMHIELLKLVGRLKFRTSYGQNGLQHTKEVAMIIGSIASQLGLDVKVAMRAGLLHDIGKVVGQDIEEGTHAIVGGTLARKYGESEIVANAVESHHEEVESVTVYGALVCAADAISAARPGARAETVETYVKRLDNLERIATSFKGVNKSYALQAGREIRILVDPQKINDDESLVMARDVRKKIEEEMEYPGQIKVVILRETRSVEYAK</sequence>
<dbReference type="SMART" id="SM00322">
    <property type="entry name" value="KH"/>
    <property type="match status" value="1"/>
</dbReference>
<keyword evidence="5" id="KW-0472">Membrane</keyword>
<name>A0A3B1D3Q8_9ZZZZ</name>
<evidence type="ECO:0000256" key="1">
    <source>
        <dbReference type="ARBA" id="ARBA00022722"/>
    </source>
</evidence>
<dbReference type="Pfam" id="PF00013">
    <property type="entry name" value="KH_1"/>
    <property type="match status" value="1"/>
</dbReference>
<accession>A0A3B1D3Q8</accession>
<reference evidence="7" key="1">
    <citation type="submission" date="2018-06" db="EMBL/GenBank/DDBJ databases">
        <authorList>
            <person name="Zhirakovskaya E."/>
        </authorList>
    </citation>
    <scope>NUCLEOTIDE SEQUENCE</scope>
</reference>
<dbReference type="AlphaFoldDB" id="A0A3B1D3Q8"/>
<dbReference type="NCBIfam" id="TIGR03319">
    <property type="entry name" value="RNase_Y"/>
    <property type="match status" value="1"/>
</dbReference>
<protein>
    <submittedName>
        <fullName evidence="7">Ribonuclease Y</fullName>
    </submittedName>
</protein>
<dbReference type="Gene3D" id="3.30.1370.10">
    <property type="entry name" value="K Homology domain, type 1"/>
    <property type="match status" value="1"/>
</dbReference>
<dbReference type="InterPro" id="IPR004088">
    <property type="entry name" value="KH_dom_type_1"/>
</dbReference>
<feature type="domain" description="HD" evidence="6">
    <location>
        <begin position="340"/>
        <end position="434"/>
    </location>
</feature>
<keyword evidence="5" id="KW-0812">Transmembrane</keyword>
<evidence type="ECO:0000259" key="6">
    <source>
        <dbReference type="PROSITE" id="PS51831"/>
    </source>
</evidence>
<dbReference type="InterPro" id="IPR036612">
    <property type="entry name" value="KH_dom_type_1_sf"/>
</dbReference>
<keyword evidence="5" id="KW-1133">Transmembrane helix</keyword>
<dbReference type="InterPro" id="IPR003607">
    <property type="entry name" value="HD/PDEase_dom"/>
</dbReference>
<dbReference type="GO" id="GO:0006402">
    <property type="term" value="P:mRNA catabolic process"/>
    <property type="evidence" value="ECO:0007669"/>
    <property type="project" value="InterPro"/>
</dbReference>
<evidence type="ECO:0000256" key="5">
    <source>
        <dbReference type="SAM" id="Phobius"/>
    </source>
</evidence>
<dbReference type="PANTHER" id="PTHR12826:SF15">
    <property type="entry name" value="RIBONUCLEASE Y"/>
    <property type="match status" value="1"/>
</dbReference>
<dbReference type="HAMAP" id="MF_00335">
    <property type="entry name" value="RNase_Y"/>
    <property type="match status" value="1"/>
</dbReference>
<dbReference type="Gene3D" id="1.10.3210.10">
    <property type="entry name" value="Hypothetical protein af1432"/>
    <property type="match status" value="1"/>
</dbReference>
<dbReference type="GO" id="GO:0004519">
    <property type="term" value="F:endonuclease activity"/>
    <property type="evidence" value="ECO:0007669"/>
    <property type="project" value="UniProtKB-KW"/>
</dbReference>
<keyword evidence="2" id="KW-0255">Endonuclease</keyword>